<evidence type="ECO:0000313" key="2">
    <source>
        <dbReference type="Proteomes" id="UP000032304"/>
    </source>
</evidence>
<protein>
    <submittedName>
        <fullName evidence="1">Uncharacterized protein</fullName>
    </submittedName>
</protein>
<accession>A0A0D2QW33</accession>
<dbReference type="Gene3D" id="3.30.1370.110">
    <property type="match status" value="1"/>
</dbReference>
<dbReference type="STRING" id="29730.A0A0D2QW33"/>
<reference evidence="1 2" key="1">
    <citation type="journal article" date="2012" name="Nature">
        <title>Repeated polyploidization of Gossypium genomes and the evolution of spinnable cotton fibres.</title>
        <authorList>
            <person name="Paterson A.H."/>
            <person name="Wendel J.F."/>
            <person name="Gundlach H."/>
            <person name="Guo H."/>
            <person name="Jenkins J."/>
            <person name="Jin D."/>
            <person name="Llewellyn D."/>
            <person name="Showmaker K.C."/>
            <person name="Shu S."/>
            <person name="Udall J."/>
            <person name="Yoo M.J."/>
            <person name="Byers R."/>
            <person name="Chen W."/>
            <person name="Doron-Faigenboim A."/>
            <person name="Duke M.V."/>
            <person name="Gong L."/>
            <person name="Grimwood J."/>
            <person name="Grover C."/>
            <person name="Grupp K."/>
            <person name="Hu G."/>
            <person name="Lee T.H."/>
            <person name="Li J."/>
            <person name="Lin L."/>
            <person name="Liu T."/>
            <person name="Marler B.S."/>
            <person name="Page J.T."/>
            <person name="Roberts A.W."/>
            <person name="Romanel E."/>
            <person name="Sanders W.S."/>
            <person name="Szadkowski E."/>
            <person name="Tan X."/>
            <person name="Tang H."/>
            <person name="Xu C."/>
            <person name="Wang J."/>
            <person name="Wang Z."/>
            <person name="Zhang D."/>
            <person name="Zhang L."/>
            <person name="Ashrafi H."/>
            <person name="Bedon F."/>
            <person name="Bowers J.E."/>
            <person name="Brubaker C.L."/>
            <person name="Chee P.W."/>
            <person name="Das S."/>
            <person name="Gingle A.R."/>
            <person name="Haigler C.H."/>
            <person name="Harker D."/>
            <person name="Hoffmann L.V."/>
            <person name="Hovav R."/>
            <person name="Jones D.C."/>
            <person name="Lemke C."/>
            <person name="Mansoor S."/>
            <person name="ur Rahman M."/>
            <person name="Rainville L.N."/>
            <person name="Rambani A."/>
            <person name="Reddy U.K."/>
            <person name="Rong J.K."/>
            <person name="Saranga Y."/>
            <person name="Scheffler B.E."/>
            <person name="Scheffler J.A."/>
            <person name="Stelly D.M."/>
            <person name="Triplett B.A."/>
            <person name="Van Deynze A."/>
            <person name="Vaslin M.F."/>
            <person name="Waghmare V.N."/>
            <person name="Walford S.A."/>
            <person name="Wright R.J."/>
            <person name="Zaki E.A."/>
            <person name="Zhang T."/>
            <person name="Dennis E.S."/>
            <person name="Mayer K.F."/>
            <person name="Peterson D.G."/>
            <person name="Rokhsar D.S."/>
            <person name="Wang X."/>
            <person name="Schmutz J."/>
        </authorList>
    </citation>
    <scope>NUCLEOTIDE SEQUENCE [LARGE SCALE GENOMIC DNA]</scope>
</reference>
<name>A0A0D2QW33_GOSRA</name>
<dbReference type="Proteomes" id="UP000032304">
    <property type="component" value="Chromosome 1"/>
</dbReference>
<dbReference type="Gramene" id="KJB11425">
    <property type="protein sequence ID" value="KJB11425"/>
    <property type="gene ID" value="B456_001G258000"/>
</dbReference>
<dbReference type="EMBL" id="CM001740">
    <property type="protein sequence ID" value="KJB11425.1"/>
    <property type="molecule type" value="Genomic_DNA"/>
</dbReference>
<sequence>MKEYYKIVVDAFAKGDQDQANKILEQAHQADEESNQKSFETRNTEIEEEMLLDLHNHGIKEAIQLLKYHLTSLADILCNFLML</sequence>
<proteinExistence type="predicted"/>
<dbReference type="AlphaFoldDB" id="A0A0D2QW33"/>
<keyword evidence="2" id="KW-1185">Reference proteome</keyword>
<dbReference type="InterPro" id="IPR036063">
    <property type="entry name" value="Smr_dom_sf"/>
</dbReference>
<evidence type="ECO:0000313" key="1">
    <source>
        <dbReference type="EMBL" id="KJB11425.1"/>
    </source>
</evidence>
<dbReference type="PANTHER" id="PTHR47872:SF3">
    <property type="entry name" value="NUCLEAR RNA EXPORT FACTOR SDE5 ISOFORM X1"/>
    <property type="match status" value="1"/>
</dbReference>
<organism evidence="1 2">
    <name type="scientific">Gossypium raimondii</name>
    <name type="common">Peruvian cotton</name>
    <name type="synonym">Gossypium klotzschianum subsp. raimondii</name>
    <dbReference type="NCBI Taxonomy" id="29730"/>
    <lineage>
        <taxon>Eukaryota</taxon>
        <taxon>Viridiplantae</taxon>
        <taxon>Streptophyta</taxon>
        <taxon>Embryophyta</taxon>
        <taxon>Tracheophyta</taxon>
        <taxon>Spermatophyta</taxon>
        <taxon>Magnoliopsida</taxon>
        <taxon>eudicotyledons</taxon>
        <taxon>Gunneridae</taxon>
        <taxon>Pentapetalae</taxon>
        <taxon>rosids</taxon>
        <taxon>malvids</taxon>
        <taxon>Malvales</taxon>
        <taxon>Malvaceae</taxon>
        <taxon>Malvoideae</taxon>
        <taxon>Gossypium</taxon>
    </lineage>
</organism>
<dbReference type="PANTHER" id="PTHR47872">
    <property type="entry name" value="NUCLEAR RNA EXPORT FACTOR SDE5-RELATED"/>
    <property type="match status" value="1"/>
</dbReference>
<gene>
    <name evidence="1" type="ORF">B456_001G258000</name>
</gene>